<dbReference type="Proteomes" id="UP001483337">
    <property type="component" value="Chromosome"/>
</dbReference>
<dbReference type="InterPro" id="IPR003593">
    <property type="entry name" value="AAA+_ATPase"/>
</dbReference>
<dbReference type="InterPro" id="IPR027417">
    <property type="entry name" value="P-loop_NTPase"/>
</dbReference>
<evidence type="ECO:0000313" key="3">
    <source>
        <dbReference type="Proteomes" id="UP001483337"/>
    </source>
</evidence>
<feature type="domain" description="AAA+ ATPase" evidence="1">
    <location>
        <begin position="39"/>
        <end position="236"/>
    </location>
</feature>
<dbReference type="Gene3D" id="3.40.50.300">
    <property type="entry name" value="P-loop containing nucleotide triphosphate hydrolases"/>
    <property type="match status" value="1"/>
</dbReference>
<evidence type="ECO:0000259" key="1">
    <source>
        <dbReference type="SMART" id="SM00382"/>
    </source>
</evidence>
<dbReference type="PANTHER" id="PTHR42759">
    <property type="entry name" value="MOXR FAMILY PROTEIN"/>
    <property type="match status" value="1"/>
</dbReference>
<evidence type="ECO:0000313" key="2">
    <source>
        <dbReference type="EMBL" id="WZB89289.1"/>
    </source>
</evidence>
<gene>
    <name evidence="2" type="ORF">WJM97_06295</name>
</gene>
<dbReference type="SUPFAM" id="SSF52540">
    <property type="entry name" value="P-loop containing nucleoside triphosphate hydrolases"/>
    <property type="match status" value="1"/>
</dbReference>
<dbReference type="PANTHER" id="PTHR42759:SF1">
    <property type="entry name" value="MAGNESIUM-CHELATASE SUBUNIT CHLD"/>
    <property type="match status" value="1"/>
</dbReference>
<dbReference type="InterPro" id="IPR050764">
    <property type="entry name" value="CbbQ/NirQ/NorQ/GpvN"/>
</dbReference>
<keyword evidence="3" id="KW-1185">Reference proteome</keyword>
<protein>
    <submittedName>
        <fullName evidence="2">MoxR family ATPase</fullName>
    </submittedName>
</protein>
<dbReference type="SMART" id="SM00382">
    <property type="entry name" value="AAA"/>
    <property type="match status" value="1"/>
</dbReference>
<dbReference type="EMBL" id="CP150886">
    <property type="protein sequence ID" value="WZB89289.1"/>
    <property type="molecule type" value="Genomic_DNA"/>
</dbReference>
<dbReference type="CDD" id="cd00009">
    <property type="entry name" value="AAA"/>
    <property type="match status" value="1"/>
</dbReference>
<dbReference type="InterPro" id="IPR011704">
    <property type="entry name" value="ATPase_dyneun-rel_AAA"/>
</dbReference>
<proteinExistence type="predicted"/>
<dbReference type="RefSeq" id="WP_353932192.1">
    <property type="nucleotide sequence ID" value="NZ_CP150886.1"/>
</dbReference>
<dbReference type="Pfam" id="PF07728">
    <property type="entry name" value="AAA_5"/>
    <property type="match status" value="1"/>
</dbReference>
<organism evidence="2 3">
    <name type="scientific">Okeanomitos corallinicola TIOX110</name>
    <dbReference type="NCBI Taxonomy" id="3133117"/>
    <lineage>
        <taxon>Bacteria</taxon>
        <taxon>Bacillati</taxon>
        <taxon>Cyanobacteriota</taxon>
        <taxon>Cyanophyceae</taxon>
        <taxon>Nostocales</taxon>
        <taxon>Aphanizomenonaceae</taxon>
        <taxon>Okeanomitos</taxon>
    </lineage>
</organism>
<sequence length="332" mass="38182">MVDSVIPCIYTGKSEFDGREPYIPAPELIEAVNLTIFLQKRPLLLKGEPGCGKTRLARAVADELKLPYESWYIQSTTRAKDGFYTYDAIARLQDAQLAQHDEQKRSKVNDPNNYIRLGPLGRAFLFSLDKSQRQELGLLGCEFQKSLEQSQYNFSEKPQRCVVLIDEIDKADIDFPNDLLQALDEGRFLIQETGGEIKANSKYLPIIFITSNDEKDLPDAFLRRCLFHYIKFPQESELINIINAHFPKSQPAVIGAAVRRFQLLRNKMEENIGKTGKKVSTSELIDWFTILREYPEDEALSKLEGELPFAGVLLKYWKDYRDYLLPSQEEQK</sequence>
<name>A0ABZ2UWE7_9CYAN</name>
<reference evidence="2 3" key="1">
    <citation type="submission" date="2024-04" db="EMBL/GenBank/DDBJ databases">
        <title>Okeanomitos corallinicola gen. &amp; sp. nov. (Nostocales, Cyanobacteria), a new toxic marine heterocyst-forming cyanobacterium from a coral reef.</title>
        <authorList>
            <person name="Li H."/>
            <person name="Li R."/>
            <person name="Kang J."/>
            <person name="Hii K.S."/>
            <person name="Mohamed H.F."/>
            <person name="Xu X."/>
            <person name="Luo Z."/>
        </authorList>
    </citation>
    <scope>NUCLEOTIDE SEQUENCE [LARGE SCALE GENOMIC DNA]</scope>
    <source>
        <strain evidence="2 3">TIOX110</strain>
    </source>
</reference>
<accession>A0ABZ2UWE7</accession>